<sequence>MIWRNYPNLMLHVGTWRTSKTATRERYAAVPISDMLGFQQKFHEVQVPSNEVLKQIRHIFLNELQDSSLSLHRRHFKNNDLMILIHNCCQSTIMMELYNYKVELKDCCEETLSHYNR</sequence>
<protein>
    <submittedName>
        <fullName evidence="1">Uncharacterized protein</fullName>
    </submittedName>
</protein>
<gene>
    <name evidence="1" type="ORF">QE152_g29897</name>
</gene>
<name>A0AAW1JGN4_POPJA</name>
<dbReference type="EMBL" id="JASPKY010000390">
    <property type="protein sequence ID" value="KAK9702543.1"/>
    <property type="molecule type" value="Genomic_DNA"/>
</dbReference>
<reference evidence="1 2" key="1">
    <citation type="journal article" date="2024" name="BMC Genomics">
        <title>De novo assembly and annotation of Popillia japonica's genome with initial clues to its potential as an invasive pest.</title>
        <authorList>
            <person name="Cucini C."/>
            <person name="Boschi S."/>
            <person name="Funari R."/>
            <person name="Cardaioli E."/>
            <person name="Iannotti N."/>
            <person name="Marturano G."/>
            <person name="Paoli F."/>
            <person name="Bruttini M."/>
            <person name="Carapelli A."/>
            <person name="Frati F."/>
            <person name="Nardi F."/>
        </authorList>
    </citation>
    <scope>NUCLEOTIDE SEQUENCE [LARGE SCALE GENOMIC DNA]</scope>
    <source>
        <strain evidence="1">DMR45628</strain>
    </source>
</reference>
<evidence type="ECO:0000313" key="1">
    <source>
        <dbReference type="EMBL" id="KAK9702543.1"/>
    </source>
</evidence>
<organism evidence="1 2">
    <name type="scientific">Popillia japonica</name>
    <name type="common">Japanese beetle</name>
    <dbReference type="NCBI Taxonomy" id="7064"/>
    <lineage>
        <taxon>Eukaryota</taxon>
        <taxon>Metazoa</taxon>
        <taxon>Ecdysozoa</taxon>
        <taxon>Arthropoda</taxon>
        <taxon>Hexapoda</taxon>
        <taxon>Insecta</taxon>
        <taxon>Pterygota</taxon>
        <taxon>Neoptera</taxon>
        <taxon>Endopterygota</taxon>
        <taxon>Coleoptera</taxon>
        <taxon>Polyphaga</taxon>
        <taxon>Scarabaeiformia</taxon>
        <taxon>Scarabaeidae</taxon>
        <taxon>Rutelinae</taxon>
        <taxon>Popillia</taxon>
    </lineage>
</organism>
<evidence type="ECO:0000313" key="2">
    <source>
        <dbReference type="Proteomes" id="UP001458880"/>
    </source>
</evidence>
<accession>A0AAW1JGN4</accession>
<dbReference type="AlphaFoldDB" id="A0AAW1JGN4"/>
<dbReference type="Proteomes" id="UP001458880">
    <property type="component" value="Unassembled WGS sequence"/>
</dbReference>
<comment type="caution">
    <text evidence="1">The sequence shown here is derived from an EMBL/GenBank/DDBJ whole genome shotgun (WGS) entry which is preliminary data.</text>
</comment>
<proteinExistence type="predicted"/>
<keyword evidence="2" id="KW-1185">Reference proteome</keyword>